<keyword evidence="1" id="KW-0472">Membrane</keyword>
<evidence type="ECO:0000256" key="1">
    <source>
        <dbReference type="SAM" id="Phobius"/>
    </source>
</evidence>
<sequence>MTTATAYAATAPSASSVADVPIVQAEVIPSETYSYGQYPNASAPLPSGSSVNVTSTTNGAKKVTTTTYTIPAPAGKSRQQYIPPGAKPGGVWMKQRYVGPKTGAATLAGCFVFFIPGLLFLCFPMDKRFVYQEPGPNGRLLKGSGRVVKGGSTPKVVPSGYRGMNA</sequence>
<feature type="transmembrane region" description="Helical" evidence="1">
    <location>
        <begin position="103"/>
        <end position="123"/>
    </location>
</feature>
<dbReference type="EMBL" id="HBED01010382">
    <property type="protein sequence ID" value="CAD8300867.1"/>
    <property type="molecule type" value="Transcribed_RNA"/>
</dbReference>
<name>A0A7R9Z304_9STRA</name>
<keyword evidence="1" id="KW-0812">Transmembrane</keyword>
<proteinExistence type="predicted"/>
<protein>
    <submittedName>
        <fullName evidence="2">Uncharacterized protein</fullName>
    </submittedName>
</protein>
<keyword evidence="1" id="KW-1133">Transmembrane helix</keyword>
<accession>A0A7R9Z304</accession>
<reference evidence="2" key="1">
    <citation type="submission" date="2021-01" db="EMBL/GenBank/DDBJ databases">
        <authorList>
            <person name="Corre E."/>
            <person name="Pelletier E."/>
            <person name="Niang G."/>
            <person name="Scheremetjew M."/>
            <person name="Finn R."/>
            <person name="Kale V."/>
            <person name="Holt S."/>
            <person name="Cochrane G."/>
            <person name="Meng A."/>
            <person name="Brown T."/>
            <person name="Cohen L."/>
        </authorList>
    </citation>
    <scope>NUCLEOTIDE SEQUENCE</scope>
    <source>
        <strain evidence="2">CCMP147</strain>
    </source>
</reference>
<organism evidence="2">
    <name type="scientific">Pseudictyota dubia</name>
    <dbReference type="NCBI Taxonomy" id="2749911"/>
    <lineage>
        <taxon>Eukaryota</taxon>
        <taxon>Sar</taxon>
        <taxon>Stramenopiles</taxon>
        <taxon>Ochrophyta</taxon>
        <taxon>Bacillariophyta</taxon>
        <taxon>Mediophyceae</taxon>
        <taxon>Biddulphiophycidae</taxon>
        <taxon>Eupodiscales</taxon>
        <taxon>Odontellaceae</taxon>
        <taxon>Pseudictyota</taxon>
    </lineage>
</organism>
<gene>
    <name evidence="2" type="ORF">TDUB1175_LOCUS5149</name>
</gene>
<dbReference type="AlphaFoldDB" id="A0A7R9Z304"/>
<evidence type="ECO:0000313" key="2">
    <source>
        <dbReference type="EMBL" id="CAD8300867.1"/>
    </source>
</evidence>